<evidence type="ECO:0000256" key="9">
    <source>
        <dbReference type="ARBA" id="ARBA00074262"/>
    </source>
</evidence>
<dbReference type="Gene3D" id="1.20.1640.10">
    <property type="entry name" value="Multidrug efflux transporter AcrB transmembrane domain"/>
    <property type="match status" value="2"/>
</dbReference>
<name>A0A8K0EQ61_BRALA</name>
<sequence>MMEHSFIERWMSNGFKKFGRIIAKQPHAFLFVSLLVAGGLGAGLYFIDNENSIETLYTPDNGAGKAERAYIQEHFPINDSEHFLPSRLITSGRYAAIIVRGCGNLADNVLHEAVVNATVSLHKSITQIETEDRLNFTSVCAKWESECVVTGLDFLDYVAAQVPNVTVRYPLQDRIFSGAVLGGVTLEDGTDTVERATALKLIYHLRSSHEEDDASSEAWERAFLSYMATFSAEFIDVSWSTSRSLETEISDLTISSVPTLAAYTGSILMAFAVLSCLMIDPVRSKPFLGMVGVLGAGMAVLATIGLMSYCGIKFNTLVAAMPFLVIGVGVDNMFILLAAWRKTNPWDSVQERSANTYAEAGVSITITTLTNALAFAVGAITSFPGVRVFCMYSGIAIVFAYLFQLNFFGACMIYDGYREKQNRHFLTCMAVPLPSKDDQSGCCQQSCCVGDAKAGVELDGKDHNDHLIMLFFKKYYGPFMTNVWVKVAVMVVFLGYLGVAIWGCVQLREGVQLSKLAGDASYVARFLEQDDRYFSEYDIRVAVVVKEELDYWGPDVQDRVENMLARFEDTAFTCGKNESESWLRDFLAYKDMICLNPFLPPLNPANKTSFIECLRGRFLEIPEFSRYAFDILFNENGTEIIASRFFVQTKQIDGTLKEKNMMINMRDLASDASVEAIVYHPAFVYYDQYTAILPNTLQNLGIATAAMLVVSLILMPHPINAVWVTLAIASICTGVLGFMTLWAVNLDSVSMINIIMCIGFSVDFSAHIVYSFVTAEESGRDARAVHALYSLGVPILQGSLSTILGIAALSTAPSYGFRTFFKTVFLVIVFGLVHGIVFLPVMLSCLGPQGAVNLKENRSDEAQAGHFNTSNHNAEDGGNVVLQDVKVRIQKNNENPLMTVSMKIWLDHLKDENLQKGENLQKNKGTTESQLNLTANPEMGVSMEQIKIVPQ</sequence>
<proteinExistence type="inferred from homology"/>
<dbReference type="InterPro" id="IPR051697">
    <property type="entry name" value="Patched_domain-protein"/>
</dbReference>
<evidence type="ECO:0000259" key="11">
    <source>
        <dbReference type="Pfam" id="PF02460"/>
    </source>
</evidence>
<dbReference type="GO" id="GO:0097225">
    <property type="term" value="C:sperm midpiece"/>
    <property type="evidence" value="ECO:0007669"/>
    <property type="project" value="UniProtKB-ARBA"/>
</dbReference>
<feature type="transmembrane region" description="Helical" evidence="10">
    <location>
        <begin position="260"/>
        <end position="279"/>
    </location>
</feature>
<feature type="transmembrane region" description="Helical" evidence="10">
    <location>
        <begin position="392"/>
        <end position="414"/>
    </location>
</feature>
<dbReference type="Pfam" id="PF02460">
    <property type="entry name" value="Patched"/>
    <property type="match status" value="1"/>
</dbReference>
<evidence type="ECO:0000256" key="1">
    <source>
        <dbReference type="ARBA" id="ARBA00005585"/>
    </source>
</evidence>
<dbReference type="InterPro" id="IPR003392">
    <property type="entry name" value="PTHD_SSD"/>
</dbReference>
<keyword evidence="3 10" id="KW-0812">Transmembrane</keyword>
<dbReference type="AlphaFoldDB" id="A0A8K0EQ61"/>
<feature type="transmembrane region" description="Helical" evidence="10">
    <location>
        <begin position="787"/>
        <end position="812"/>
    </location>
</feature>
<evidence type="ECO:0000256" key="6">
    <source>
        <dbReference type="ARBA" id="ARBA00023180"/>
    </source>
</evidence>
<reference evidence="12" key="1">
    <citation type="submission" date="2022-01" db="EMBL/GenBank/DDBJ databases">
        <authorList>
            <person name="Braso-Vives M."/>
        </authorList>
    </citation>
    <scope>NUCLEOTIDE SEQUENCE</scope>
</reference>
<organism evidence="12 13">
    <name type="scientific">Branchiostoma lanceolatum</name>
    <name type="common">Common lancelet</name>
    <name type="synonym">Amphioxus lanceolatum</name>
    <dbReference type="NCBI Taxonomy" id="7740"/>
    <lineage>
        <taxon>Eukaryota</taxon>
        <taxon>Metazoa</taxon>
        <taxon>Chordata</taxon>
        <taxon>Cephalochordata</taxon>
        <taxon>Leptocardii</taxon>
        <taxon>Amphioxiformes</taxon>
        <taxon>Branchiostomatidae</taxon>
        <taxon>Branchiostoma</taxon>
    </lineage>
</organism>
<protein>
    <recommendedName>
        <fullName evidence="9">Patched domain-containing protein 3</fullName>
    </recommendedName>
</protein>
<feature type="transmembrane region" description="Helical" evidence="10">
    <location>
        <begin position="722"/>
        <end position="744"/>
    </location>
</feature>
<gene>
    <name evidence="12" type="primary">PTCHD3</name>
    <name evidence="12" type="ORF">BLAG_LOCUS17251</name>
</gene>
<feature type="transmembrane region" description="Helical" evidence="10">
    <location>
        <begin position="750"/>
        <end position="775"/>
    </location>
</feature>
<accession>A0A8K0EQ61</accession>
<evidence type="ECO:0000256" key="7">
    <source>
        <dbReference type="ARBA" id="ARBA00057027"/>
    </source>
</evidence>
<feature type="transmembrane region" description="Helical" evidence="10">
    <location>
        <begin position="824"/>
        <end position="846"/>
    </location>
</feature>
<evidence type="ECO:0000256" key="4">
    <source>
        <dbReference type="ARBA" id="ARBA00022989"/>
    </source>
</evidence>
<evidence type="ECO:0000256" key="10">
    <source>
        <dbReference type="SAM" id="Phobius"/>
    </source>
</evidence>
<keyword evidence="6" id="KW-0325">Glycoprotein</keyword>
<dbReference type="PANTHER" id="PTHR10796">
    <property type="entry name" value="PATCHED-RELATED"/>
    <property type="match status" value="1"/>
</dbReference>
<comment type="subcellular location">
    <subcellularLocation>
        <location evidence="8">Cell projection</location>
        <location evidence="8">Cilium</location>
        <location evidence="8">Flagellum membrane</location>
        <topology evidence="8">Multi-pass membrane protein</topology>
    </subcellularLocation>
</comment>
<comment type="function">
    <text evidence="7">May play a role in sperm development or sperm function. However, does not appear to have an essential role in spermatogenesis or male fertility.</text>
</comment>
<keyword evidence="2" id="KW-1003">Cell membrane</keyword>
<evidence type="ECO:0000256" key="8">
    <source>
        <dbReference type="ARBA" id="ARBA00060429"/>
    </source>
</evidence>
<evidence type="ECO:0000313" key="13">
    <source>
        <dbReference type="Proteomes" id="UP000838412"/>
    </source>
</evidence>
<feature type="domain" description="Patched" evidence="11">
    <location>
        <begin position="268"/>
        <end position="413"/>
    </location>
</feature>
<dbReference type="FunFam" id="1.20.1640.10:FF:000013">
    <property type="entry name" value="PaTched Related family"/>
    <property type="match status" value="1"/>
</dbReference>
<dbReference type="EMBL" id="OV696689">
    <property type="protein sequence ID" value="CAH1261987.1"/>
    <property type="molecule type" value="Genomic_DNA"/>
</dbReference>
<evidence type="ECO:0000256" key="2">
    <source>
        <dbReference type="ARBA" id="ARBA00022475"/>
    </source>
</evidence>
<feature type="transmembrane region" description="Helical" evidence="10">
    <location>
        <begin position="483"/>
        <end position="503"/>
    </location>
</feature>
<feature type="transmembrane region" description="Helical" evidence="10">
    <location>
        <begin position="286"/>
        <end position="307"/>
    </location>
</feature>
<feature type="transmembrane region" description="Helical" evidence="10">
    <location>
        <begin position="360"/>
        <end position="380"/>
    </location>
</feature>
<dbReference type="PANTHER" id="PTHR10796:SF92">
    <property type="entry name" value="PATCHED-RELATED, ISOFORM A"/>
    <property type="match status" value="1"/>
</dbReference>
<keyword evidence="5 10" id="KW-0472">Membrane</keyword>
<dbReference type="GO" id="GO:0016020">
    <property type="term" value="C:membrane"/>
    <property type="evidence" value="ECO:0007669"/>
    <property type="project" value="InterPro"/>
</dbReference>
<comment type="similarity">
    <text evidence="1">Belongs to the patched family.</text>
</comment>
<dbReference type="OrthoDB" id="6510177at2759"/>
<feature type="transmembrane region" description="Helical" evidence="10">
    <location>
        <begin position="697"/>
        <end position="715"/>
    </location>
</feature>
<feature type="transmembrane region" description="Helical" evidence="10">
    <location>
        <begin position="319"/>
        <end position="340"/>
    </location>
</feature>
<keyword evidence="13" id="KW-1185">Reference proteome</keyword>
<dbReference type="Proteomes" id="UP000838412">
    <property type="component" value="Chromosome 4"/>
</dbReference>
<evidence type="ECO:0000256" key="5">
    <source>
        <dbReference type="ARBA" id="ARBA00023136"/>
    </source>
</evidence>
<dbReference type="SUPFAM" id="SSF82866">
    <property type="entry name" value="Multidrug efflux transporter AcrB transmembrane domain"/>
    <property type="match status" value="2"/>
</dbReference>
<keyword evidence="4 10" id="KW-1133">Transmembrane helix</keyword>
<evidence type="ECO:0000313" key="12">
    <source>
        <dbReference type="EMBL" id="CAH1261987.1"/>
    </source>
</evidence>
<evidence type="ECO:0000256" key="3">
    <source>
        <dbReference type="ARBA" id="ARBA00022692"/>
    </source>
</evidence>